<keyword evidence="4 6" id="KW-1133">Transmembrane helix</keyword>
<evidence type="ECO:0000256" key="5">
    <source>
        <dbReference type="ARBA" id="ARBA00023136"/>
    </source>
</evidence>
<evidence type="ECO:0000259" key="7">
    <source>
        <dbReference type="Pfam" id="PF01478"/>
    </source>
</evidence>
<feature type="transmembrane region" description="Helical" evidence="6">
    <location>
        <begin position="101"/>
        <end position="125"/>
    </location>
</feature>
<dbReference type="PANTHER" id="PTHR36506:SF1">
    <property type="entry name" value="PREFLAGELLIN PEPTIDASE"/>
    <property type="match status" value="1"/>
</dbReference>
<comment type="subcellular location">
    <subcellularLocation>
        <location evidence="1">Cell membrane</location>
        <topology evidence="1">Multi-pass membrane protein</topology>
    </subcellularLocation>
</comment>
<feature type="transmembrane region" description="Helical" evidence="6">
    <location>
        <begin position="62"/>
        <end position="81"/>
    </location>
</feature>
<evidence type="ECO:0000256" key="4">
    <source>
        <dbReference type="ARBA" id="ARBA00022989"/>
    </source>
</evidence>
<comment type="caution">
    <text evidence="8">The sequence shown here is derived from an EMBL/GenBank/DDBJ whole genome shotgun (WGS) entry which is preliminary data.</text>
</comment>
<feature type="transmembrane region" description="Helical" evidence="6">
    <location>
        <begin position="5"/>
        <end position="23"/>
    </location>
</feature>
<accession>A0A844XQ52</accession>
<reference evidence="8 9" key="1">
    <citation type="submission" date="2019-12" db="EMBL/GenBank/DDBJ databases">
        <title>Genomic-based taxomic classification of the family Erythrobacteraceae.</title>
        <authorList>
            <person name="Xu L."/>
        </authorList>
    </citation>
    <scope>NUCLEOTIDE SEQUENCE [LARGE SCALE GENOMIC DNA]</scope>
    <source>
        <strain evidence="8 9">DSM 17792</strain>
    </source>
</reference>
<keyword evidence="9" id="KW-1185">Reference proteome</keyword>
<evidence type="ECO:0000256" key="3">
    <source>
        <dbReference type="ARBA" id="ARBA00022692"/>
    </source>
</evidence>
<keyword evidence="5 6" id="KW-0472">Membrane</keyword>
<dbReference type="GO" id="GO:0005886">
    <property type="term" value="C:plasma membrane"/>
    <property type="evidence" value="ECO:0007669"/>
    <property type="project" value="UniProtKB-SubCell"/>
</dbReference>
<keyword evidence="2" id="KW-1003">Cell membrane</keyword>
<dbReference type="Gene3D" id="1.20.120.1220">
    <property type="match status" value="1"/>
</dbReference>
<evidence type="ECO:0000256" key="2">
    <source>
        <dbReference type="ARBA" id="ARBA00022475"/>
    </source>
</evidence>
<dbReference type="InterPro" id="IPR052218">
    <property type="entry name" value="Preflagellin_Peptidase"/>
</dbReference>
<name>A0A844XQ52_9SPHN</name>
<dbReference type="Pfam" id="PF01478">
    <property type="entry name" value="Peptidase_A24"/>
    <property type="match status" value="1"/>
</dbReference>
<feature type="transmembrane region" description="Helical" evidence="6">
    <location>
        <begin position="177"/>
        <end position="197"/>
    </location>
</feature>
<dbReference type="PANTHER" id="PTHR36506">
    <property type="entry name" value="PREFLAGELLIN PEPTIDASE"/>
    <property type="match status" value="1"/>
</dbReference>
<organism evidence="8 9">
    <name type="scientific">Qipengyuania vulgaris</name>
    <dbReference type="NCBI Taxonomy" id="291985"/>
    <lineage>
        <taxon>Bacteria</taxon>
        <taxon>Pseudomonadati</taxon>
        <taxon>Pseudomonadota</taxon>
        <taxon>Alphaproteobacteria</taxon>
        <taxon>Sphingomonadales</taxon>
        <taxon>Erythrobacteraceae</taxon>
        <taxon>Qipengyuania</taxon>
    </lineage>
</organism>
<gene>
    <name evidence="8" type="ORF">GRI69_02575</name>
</gene>
<dbReference type="Proteomes" id="UP000448199">
    <property type="component" value="Unassembled WGS sequence"/>
</dbReference>
<evidence type="ECO:0000256" key="1">
    <source>
        <dbReference type="ARBA" id="ARBA00004651"/>
    </source>
</evidence>
<feature type="transmembrane region" description="Helical" evidence="6">
    <location>
        <begin position="35"/>
        <end position="55"/>
    </location>
</feature>
<dbReference type="GO" id="GO:0004190">
    <property type="term" value="F:aspartic-type endopeptidase activity"/>
    <property type="evidence" value="ECO:0007669"/>
    <property type="project" value="InterPro"/>
</dbReference>
<feature type="domain" description="Prepilin type IV endopeptidase peptidase" evidence="7">
    <location>
        <begin position="14"/>
        <end position="116"/>
    </location>
</feature>
<evidence type="ECO:0000256" key="6">
    <source>
        <dbReference type="SAM" id="Phobius"/>
    </source>
</evidence>
<evidence type="ECO:0000313" key="8">
    <source>
        <dbReference type="EMBL" id="MXO47148.1"/>
    </source>
</evidence>
<sequence length="237" mass="24706">MDHQIFTYVLLGALAMALLVAAFTDLKSRTIGNKLNLVIAAGAPLFWWASGLDLWPGVAIQLGIAGATFAVCCLFFAIRQMGGGDVKLLTALALWFPPTNFLGLVLIMAMLGWVLTLVMGIWGVAHSKIVGAKPVRDTALLVACTLIAANFASAVLGGPKLAIPPGLIDAFGSNPDTAIFVAMLPIAVLAIVTIASIRIIRRHEHQPRVPYGLAISMAGLWIVGGGLISGMAPVTGG</sequence>
<dbReference type="OrthoDB" id="5329005at2"/>
<dbReference type="EMBL" id="WTYC01000001">
    <property type="protein sequence ID" value="MXO47148.1"/>
    <property type="molecule type" value="Genomic_DNA"/>
</dbReference>
<feature type="transmembrane region" description="Helical" evidence="6">
    <location>
        <begin position="209"/>
        <end position="232"/>
    </location>
</feature>
<dbReference type="RefSeq" id="WP_160726738.1">
    <property type="nucleotide sequence ID" value="NZ_WTYC01000001.1"/>
</dbReference>
<keyword evidence="3 6" id="KW-0812">Transmembrane</keyword>
<dbReference type="AlphaFoldDB" id="A0A844XQ52"/>
<dbReference type="InterPro" id="IPR000045">
    <property type="entry name" value="Prepilin_IV_endopep_pep"/>
</dbReference>
<evidence type="ECO:0000313" key="9">
    <source>
        <dbReference type="Proteomes" id="UP000448199"/>
    </source>
</evidence>
<protein>
    <submittedName>
        <fullName evidence="8">Potassium:proton antiporter</fullName>
    </submittedName>
</protein>
<proteinExistence type="predicted"/>